<comment type="caution">
    <text evidence="5">The sequence shown here is derived from an EMBL/GenBank/DDBJ whole genome shotgun (WGS) entry which is preliminary data.</text>
</comment>
<evidence type="ECO:0000256" key="2">
    <source>
        <dbReference type="ARBA" id="ARBA00022741"/>
    </source>
</evidence>
<keyword evidence="1" id="KW-0677">Repeat</keyword>
<keyword evidence="3" id="KW-0611">Plant defense</keyword>
<sequence length="183" mass="20219">MGDEAYKAWLRDLEDAACDAEDLLDEIAIELSMRPEENRIKEMASSSVLGPVVPAGMKVTTDKNILQTCSLMDEHPIFGREEDALKILRMQKVVASFGELELLLNVLRISATEGVILINTRSHASLSTASEKNTYYLKPLLDKDCWALLAELALKNIVADEAKNLVSIGQEIAKKMPRFALGS</sequence>
<evidence type="ECO:0000313" key="5">
    <source>
        <dbReference type="EMBL" id="KAK9157406.1"/>
    </source>
</evidence>
<evidence type="ECO:0000256" key="3">
    <source>
        <dbReference type="ARBA" id="ARBA00022821"/>
    </source>
</evidence>
<dbReference type="GO" id="GO:0006952">
    <property type="term" value="P:defense response"/>
    <property type="evidence" value="ECO:0007669"/>
    <property type="project" value="UniProtKB-KW"/>
</dbReference>
<dbReference type="Proteomes" id="UP001419268">
    <property type="component" value="Unassembled WGS sequence"/>
</dbReference>
<dbReference type="EMBL" id="JBBNAG010000002">
    <property type="protein sequence ID" value="KAK9157406.1"/>
    <property type="molecule type" value="Genomic_DNA"/>
</dbReference>
<dbReference type="Gene3D" id="1.20.5.4130">
    <property type="match status" value="1"/>
</dbReference>
<dbReference type="InterPro" id="IPR041118">
    <property type="entry name" value="Rx_N"/>
</dbReference>
<reference evidence="5 6" key="1">
    <citation type="submission" date="2024-01" db="EMBL/GenBank/DDBJ databases">
        <title>Genome assemblies of Stephania.</title>
        <authorList>
            <person name="Yang L."/>
        </authorList>
    </citation>
    <scope>NUCLEOTIDE SEQUENCE [LARGE SCALE GENOMIC DNA]</scope>
    <source>
        <strain evidence="5">JXDWG</strain>
        <tissue evidence="5">Leaf</tissue>
    </source>
</reference>
<accession>A0AAP0PYK6</accession>
<evidence type="ECO:0000313" key="6">
    <source>
        <dbReference type="Proteomes" id="UP001419268"/>
    </source>
</evidence>
<dbReference type="GO" id="GO:0000166">
    <property type="term" value="F:nucleotide binding"/>
    <property type="evidence" value="ECO:0007669"/>
    <property type="project" value="UniProtKB-KW"/>
</dbReference>
<keyword evidence="2" id="KW-0547">Nucleotide-binding</keyword>
<dbReference type="AlphaFoldDB" id="A0AAP0PYK6"/>
<keyword evidence="6" id="KW-1185">Reference proteome</keyword>
<dbReference type="Pfam" id="PF18052">
    <property type="entry name" value="Rx_N"/>
    <property type="match status" value="1"/>
</dbReference>
<name>A0AAP0PYK6_9MAGN</name>
<feature type="domain" description="Disease resistance N-terminal" evidence="4">
    <location>
        <begin position="2"/>
        <end position="36"/>
    </location>
</feature>
<protein>
    <recommendedName>
        <fullName evidence="4">Disease resistance N-terminal domain-containing protein</fullName>
    </recommendedName>
</protein>
<evidence type="ECO:0000256" key="1">
    <source>
        <dbReference type="ARBA" id="ARBA00022737"/>
    </source>
</evidence>
<organism evidence="5 6">
    <name type="scientific">Stephania cephalantha</name>
    <dbReference type="NCBI Taxonomy" id="152367"/>
    <lineage>
        <taxon>Eukaryota</taxon>
        <taxon>Viridiplantae</taxon>
        <taxon>Streptophyta</taxon>
        <taxon>Embryophyta</taxon>
        <taxon>Tracheophyta</taxon>
        <taxon>Spermatophyta</taxon>
        <taxon>Magnoliopsida</taxon>
        <taxon>Ranunculales</taxon>
        <taxon>Menispermaceae</taxon>
        <taxon>Menispermoideae</taxon>
        <taxon>Cissampelideae</taxon>
        <taxon>Stephania</taxon>
    </lineage>
</organism>
<evidence type="ECO:0000259" key="4">
    <source>
        <dbReference type="Pfam" id="PF18052"/>
    </source>
</evidence>
<proteinExistence type="predicted"/>
<gene>
    <name evidence="5" type="ORF">Scep_003980</name>
</gene>